<dbReference type="Proteomes" id="UP001213000">
    <property type="component" value="Unassembled WGS sequence"/>
</dbReference>
<evidence type="ECO:0000259" key="1">
    <source>
        <dbReference type="Pfam" id="PF05028"/>
    </source>
</evidence>
<comment type="caution">
    <text evidence="2">The sequence shown here is derived from an EMBL/GenBank/DDBJ whole genome shotgun (WGS) entry which is preliminary data.</text>
</comment>
<evidence type="ECO:0000313" key="3">
    <source>
        <dbReference type="Proteomes" id="UP001213000"/>
    </source>
</evidence>
<proteinExistence type="predicted"/>
<dbReference type="AlphaFoldDB" id="A0AAD5W3I1"/>
<dbReference type="PANTHER" id="PTHR12837:SF0">
    <property type="entry name" value="POLY(ADP-RIBOSE) GLYCOHYDROLASE"/>
    <property type="match status" value="1"/>
</dbReference>
<dbReference type="GO" id="GO:0005634">
    <property type="term" value="C:nucleus"/>
    <property type="evidence" value="ECO:0007669"/>
    <property type="project" value="TreeGrafter"/>
</dbReference>
<gene>
    <name evidence="2" type="ORF">NP233_g621</name>
</gene>
<evidence type="ECO:0000313" key="2">
    <source>
        <dbReference type="EMBL" id="KAJ3576129.1"/>
    </source>
</evidence>
<dbReference type="Pfam" id="PF05028">
    <property type="entry name" value="PARG_cat_C"/>
    <property type="match status" value="1"/>
</dbReference>
<dbReference type="PANTHER" id="PTHR12837">
    <property type="entry name" value="POLY ADP-RIBOSE GLYCOHYDROLASE"/>
    <property type="match status" value="1"/>
</dbReference>
<dbReference type="EMBL" id="JANIEX010000018">
    <property type="protein sequence ID" value="KAJ3576129.1"/>
    <property type="molecule type" value="Genomic_DNA"/>
</dbReference>
<dbReference type="InterPro" id="IPR007724">
    <property type="entry name" value="Poly_GlycHdrlase"/>
</dbReference>
<dbReference type="GO" id="GO:0005975">
    <property type="term" value="P:carbohydrate metabolic process"/>
    <property type="evidence" value="ECO:0007669"/>
    <property type="project" value="InterPro"/>
</dbReference>
<reference evidence="2" key="1">
    <citation type="submission" date="2022-07" db="EMBL/GenBank/DDBJ databases">
        <title>Genome Sequence of Leucocoprinus birnbaumii.</title>
        <authorList>
            <person name="Buettner E."/>
        </authorList>
    </citation>
    <scope>NUCLEOTIDE SEQUENCE</scope>
    <source>
        <strain evidence="2">VT141</strain>
    </source>
</reference>
<dbReference type="GO" id="GO:0006282">
    <property type="term" value="P:regulation of DNA repair"/>
    <property type="evidence" value="ECO:0007669"/>
    <property type="project" value="InterPro"/>
</dbReference>
<keyword evidence="3" id="KW-1185">Reference proteome</keyword>
<dbReference type="GO" id="GO:0009225">
    <property type="term" value="P:nucleotide-sugar metabolic process"/>
    <property type="evidence" value="ECO:0007669"/>
    <property type="project" value="TreeGrafter"/>
</dbReference>
<dbReference type="InterPro" id="IPR046372">
    <property type="entry name" value="PARG_cat_C"/>
</dbReference>
<protein>
    <recommendedName>
        <fullName evidence="1">PARG catalytic Macro domain-containing protein</fullName>
    </recommendedName>
</protein>
<sequence length="469" mass="51457">MSVNDIQESGPYKLPSHPALLSADPLGLCDTEGPTFWDIISVSVRKASSAPNILHLPDLVADLVYSLFGDGSINLDFLKSWLADFESSAGKNHTNSIMSNILASSLSLPKLFPSNEIIHLGPHVPSIELSLAQIRALLAHQILCTTTPPRGNNWGCTLRSWYSYPQPMEHAVRGYLETALRFFEDMDEKQLTKKTIYQYVYSPPNPDDSLASHWRDCSVPLFPTLEIELVTTDEVSFPHSRIHCMLVSSHREPGFGPSCTQEEIITAACPQLLPLGALLVQPPISDHAVLVARDVYPASTWSGQGRAAHPLCFHVMSTSSPYMFLFLDALELDNFERAQTPCLPDLIPENLIRELEKVYTGFSALYKLGVNHIVSPLWGSGAFGGDPIVKSLILSMAAARAGISITLVIDEKRQVSSGSDSVSLVKDVLGRMKASLGSTRVADVWHAFNSVSTRCCDPADLYNLLLELD</sequence>
<name>A0AAD5W3I1_9AGAR</name>
<accession>A0AAD5W3I1</accession>
<feature type="domain" description="PARG catalytic Macro" evidence="1">
    <location>
        <begin position="258"/>
        <end position="409"/>
    </location>
</feature>
<organism evidence="2 3">
    <name type="scientific">Leucocoprinus birnbaumii</name>
    <dbReference type="NCBI Taxonomy" id="56174"/>
    <lineage>
        <taxon>Eukaryota</taxon>
        <taxon>Fungi</taxon>
        <taxon>Dikarya</taxon>
        <taxon>Basidiomycota</taxon>
        <taxon>Agaricomycotina</taxon>
        <taxon>Agaricomycetes</taxon>
        <taxon>Agaricomycetidae</taxon>
        <taxon>Agaricales</taxon>
        <taxon>Agaricineae</taxon>
        <taxon>Agaricaceae</taxon>
        <taxon>Leucocoprinus</taxon>
    </lineage>
</organism>
<dbReference type="GO" id="GO:0005737">
    <property type="term" value="C:cytoplasm"/>
    <property type="evidence" value="ECO:0007669"/>
    <property type="project" value="TreeGrafter"/>
</dbReference>
<dbReference type="GO" id="GO:0004649">
    <property type="term" value="F:poly(ADP-ribose) glycohydrolase activity"/>
    <property type="evidence" value="ECO:0007669"/>
    <property type="project" value="InterPro"/>
</dbReference>
<dbReference type="GO" id="GO:1990966">
    <property type="term" value="P:ATP generation from poly-ADP-D-ribose"/>
    <property type="evidence" value="ECO:0007669"/>
    <property type="project" value="TreeGrafter"/>
</dbReference>